<dbReference type="PANTHER" id="PTHR21248:SF22">
    <property type="entry name" value="PHOSPHOLIPASE D"/>
    <property type="match status" value="1"/>
</dbReference>
<evidence type="ECO:0000256" key="5">
    <source>
        <dbReference type="ARBA" id="ARBA00022692"/>
    </source>
</evidence>
<dbReference type="PROSITE" id="PS50035">
    <property type="entry name" value="PLD"/>
    <property type="match status" value="2"/>
</dbReference>
<proteinExistence type="predicted"/>
<sequence>MNDMKKLASILLSRIVIFGGLILLQLSAFVVLVWKFSTYSIYFMFINMLVGFLVILWIINNRQNPVYKLAWIIPILLFPIFGISFYLLFGMQKVNKRVTKRMEEIQIKTNSILNQDLKVMENLKNRDIRIANQAKYIYNASHYPVYQNTEVEYFSSGELKFERLKEELNKAEHYIFLEYFIIEEGIMWNSILDILIQKAKKGVDVRVLYDDLGCLQKLPYKYNEVLEGHGIKCTVFNPFVPVLSIKMNNRDHRKIVVIDGHTAFNGGINLADEYINARPKFGHWKDSAVMIKGNAVLNFTVMFLTVWDYYNKIYEDYRDFLPRNKNHTKFESDGFVSPYGDSPLDDETVGEMTYLNIINQAKEYVYITTPYLILDNETVTALCLAAKKGVDVRIITPHIPDKKYVHMVTRGYYPVLMENGVKIYEYTPGFMHGKNFVADDEVSIVGTINLDYRSLYLHFECATWMYGSKAVLSVKEDFLETLEQCYRMDLAYFKNMKWYVKLMYAILRVFSPLM</sequence>
<keyword evidence="4" id="KW-0808">Transferase</keyword>
<dbReference type="Proteomes" id="UP001500339">
    <property type="component" value="Unassembled WGS sequence"/>
</dbReference>
<keyword evidence="3" id="KW-0444">Lipid biosynthesis</keyword>
<dbReference type="PANTHER" id="PTHR21248">
    <property type="entry name" value="CARDIOLIPIN SYNTHASE"/>
    <property type="match status" value="1"/>
</dbReference>
<feature type="domain" description="PLD phosphodiesterase" evidence="14">
    <location>
        <begin position="247"/>
        <end position="274"/>
    </location>
</feature>
<keyword evidence="6" id="KW-0677">Repeat</keyword>
<comment type="subcellular location">
    <subcellularLocation>
        <location evidence="1">Cell membrane</location>
        <topology evidence="1">Multi-pass membrane protein</topology>
    </subcellularLocation>
</comment>
<accession>A0ABP3U9M6</accession>
<evidence type="ECO:0000256" key="13">
    <source>
        <dbReference type="SAM" id="Phobius"/>
    </source>
</evidence>
<dbReference type="Pfam" id="PF13396">
    <property type="entry name" value="PLDc_N"/>
    <property type="match status" value="1"/>
</dbReference>
<evidence type="ECO:0000256" key="8">
    <source>
        <dbReference type="ARBA" id="ARBA00023098"/>
    </source>
</evidence>
<feature type="transmembrane region" description="Helical" evidence="13">
    <location>
        <begin position="40"/>
        <end position="59"/>
    </location>
</feature>
<dbReference type="SMART" id="SM00155">
    <property type="entry name" value="PLDc"/>
    <property type="match status" value="2"/>
</dbReference>
<evidence type="ECO:0000256" key="6">
    <source>
        <dbReference type="ARBA" id="ARBA00022737"/>
    </source>
</evidence>
<dbReference type="InterPro" id="IPR025202">
    <property type="entry name" value="PLD-like_dom"/>
</dbReference>
<keyword evidence="10" id="KW-0594">Phospholipid biosynthesis</keyword>
<keyword evidence="16" id="KW-1185">Reference proteome</keyword>
<evidence type="ECO:0000313" key="15">
    <source>
        <dbReference type="EMBL" id="GAA0725041.1"/>
    </source>
</evidence>
<keyword evidence="9 13" id="KW-0472">Membrane</keyword>
<evidence type="ECO:0000256" key="1">
    <source>
        <dbReference type="ARBA" id="ARBA00004651"/>
    </source>
</evidence>
<evidence type="ECO:0000256" key="9">
    <source>
        <dbReference type="ARBA" id="ARBA00023136"/>
    </source>
</evidence>
<reference evidence="16" key="1">
    <citation type="journal article" date="2019" name="Int. J. Syst. Evol. Microbiol.">
        <title>The Global Catalogue of Microorganisms (GCM) 10K type strain sequencing project: providing services to taxonomists for standard genome sequencing and annotation.</title>
        <authorList>
            <consortium name="The Broad Institute Genomics Platform"/>
            <consortium name="The Broad Institute Genome Sequencing Center for Infectious Disease"/>
            <person name="Wu L."/>
            <person name="Ma J."/>
        </authorList>
    </citation>
    <scope>NUCLEOTIDE SEQUENCE [LARGE SCALE GENOMIC DNA]</scope>
    <source>
        <strain evidence="16">JCM 1405</strain>
    </source>
</reference>
<dbReference type="EMBL" id="BAAACF010000001">
    <property type="protein sequence ID" value="GAA0725041.1"/>
    <property type="molecule type" value="Genomic_DNA"/>
</dbReference>
<keyword evidence="5 13" id="KW-0812">Transmembrane</keyword>
<name>A0ABP3U9M6_9CLOT</name>
<evidence type="ECO:0000256" key="11">
    <source>
        <dbReference type="ARBA" id="ARBA00023264"/>
    </source>
</evidence>
<comment type="caution">
    <text evidence="15">The sequence shown here is derived from an EMBL/GenBank/DDBJ whole genome shotgun (WGS) entry which is preliminary data.</text>
</comment>
<dbReference type="InterPro" id="IPR022924">
    <property type="entry name" value="Cardiolipin_synthase"/>
</dbReference>
<feature type="transmembrane region" description="Helical" evidence="13">
    <location>
        <begin position="71"/>
        <end position="91"/>
    </location>
</feature>
<evidence type="ECO:0000259" key="14">
    <source>
        <dbReference type="PROSITE" id="PS50035"/>
    </source>
</evidence>
<evidence type="ECO:0000256" key="7">
    <source>
        <dbReference type="ARBA" id="ARBA00022989"/>
    </source>
</evidence>
<gene>
    <name evidence="15" type="primary">cls_1</name>
    <name evidence="15" type="ORF">GCM10008905_19750</name>
</gene>
<protein>
    <recommendedName>
        <fullName evidence="12">Cardiolipin synthase</fullName>
        <ecNumber evidence="12">2.7.8.-</ecNumber>
    </recommendedName>
</protein>
<keyword evidence="8" id="KW-0443">Lipid metabolism</keyword>
<evidence type="ECO:0000256" key="3">
    <source>
        <dbReference type="ARBA" id="ARBA00022516"/>
    </source>
</evidence>
<dbReference type="CDD" id="cd09154">
    <property type="entry name" value="PLDc_SMU_988_like_1"/>
    <property type="match status" value="1"/>
</dbReference>
<dbReference type="InterPro" id="IPR027379">
    <property type="entry name" value="CLS_N"/>
</dbReference>
<keyword evidence="7 13" id="KW-1133">Transmembrane helix</keyword>
<dbReference type="EC" id="2.7.8.-" evidence="12"/>
<dbReference type="CDD" id="cd09160">
    <property type="entry name" value="PLDc_SMU_988_like_2"/>
    <property type="match status" value="1"/>
</dbReference>
<evidence type="ECO:0000256" key="2">
    <source>
        <dbReference type="ARBA" id="ARBA00022475"/>
    </source>
</evidence>
<evidence type="ECO:0000313" key="16">
    <source>
        <dbReference type="Proteomes" id="UP001500339"/>
    </source>
</evidence>
<keyword evidence="11" id="KW-1208">Phospholipid metabolism</keyword>
<evidence type="ECO:0000256" key="4">
    <source>
        <dbReference type="ARBA" id="ARBA00022679"/>
    </source>
</evidence>
<keyword evidence="2" id="KW-1003">Cell membrane</keyword>
<dbReference type="NCBIfam" id="TIGR04265">
    <property type="entry name" value="bac_cardiolipin"/>
    <property type="match status" value="1"/>
</dbReference>
<dbReference type="Pfam" id="PF13091">
    <property type="entry name" value="PLDc_2"/>
    <property type="match status" value="2"/>
</dbReference>
<dbReference type="Gene3D" id="3.30.870.10">
    <property type="entry name" value="Endonuclease Chain A"/>
    <property type="match status" value="2"/>
</dbReference>
<feature type="domain" description="PLD phosphodiesterase" evidence="14">
    <location>
        <begin position="427"/>
        <end position="454"/>
    </location>
</feature>
<dbReference type="SUPFAM" id="SSF56024">
    <property type="entry name" value="Phospholipase D/nuclease"/>
    <property type="match status" value="2"/>
</dbReference>
<evidence type="ECO:0000256" key="10">
    <source>
        <dbReference type="ARBA" id="ARBA00023209"/>
    </source>
</evidence>
<dbReference type="InterPro" id="IPR001736">
    <property type="entry name" value="PLipase_D/transphosphatidylase"/>
</dbReference>
<organism evidence="15 16">
    <name type="scientific">Clostridium malenominatum</name>
    <dbReference type="NCBI Taxonomy" id="1539"/>
    <lineage>
        <taxon>Bacteria</taxon>
        <taxon>Bacillati</taxon>
        <taxon>Bacillota</taxon>
        <taxon>Clostridia</taxon>
        <taxon>Eubacteriales</taxon>
        <taxon>Clostridiaceae</taxon>
        <taxon>Clostridium</taxon>
    </lineage>
</organism>
<evidence type="ECO:0000256" key="12">
    <source>
        <dbReference type="NCBIfam" id="TIGR04265"/>
    </source>
</evidence>
<feature type="transmembrane region" description="Helical" evidence="13">
    <location>
        <begin position="12"/>
        <end position="34"/>
    </location>
</feature>